<proteinExistence type="predicted"/>
<gene>
    <name evidence="1" type="ORF">BXY75_1085</name>
</gene>
<evidence type="ECO:0000313" key="1">
    <source>
        <dbReference type="EMBL" id="RMA64215.1"/>
    </source>
</evidence>
<dbReference type="Proteomes" id="UP000271339">
    <property type="component" value="Unassembled WGS sequence"/>
</dbReference>
<name>A0A3L9Z1Q7_9FLAO</name>
<accession>A0A3L9Z1Q7</accession>
<evidence type="ECO:0000313" key="2">
    <source>
        <dbReference type="Proteomes" id="UP000271339"/>
    </source>
</evidence>
<organism evidence="1 2">
    <name type="scientific">Ulvibacter antarcticus</name>
    <dbReference type="NCBI Taxonomy" id="442714"/>
    <lineage>
        <taxon>Bacteria</taxon>
        <taxon>Pseudomonadati</taxon>
        <taxon>Bacteroidota</taxon>
        <taxon>Flavobacteriia</taxon>
        <taxon>Flavobacteriales</taxon>
        <taxon>Flavobacteriaceae</taxon>
        <taxon>Ulvibacter</taxon>
    </lineage>
</organism>
<evidence type="ECO:0008006" key="3">
    <source>
        <dbReference type="Google" id="ProtNLM"/>
    </source>
</evidence>
<sequence length="126" mass="14688">MTTVLQFEFGKVEIFDFYIVTTMKEGIIVIPEYNNELINVANKYFKNKPFAYITNRVNSYSVDPKIYIETSKIKNLVAFAVVTKEAINMSNVEVEKIFLKKPFQQFETLDEAIYWAKHIIKDTTVA</sequence>
<comment type="caution">
    <text evidence="1">The sequence shown here is derived from an EMBL/GenBank/DDBJ whole genome shotgun (WGS) entry which is preliminary data.</text>
</comment>
<dbReference type="AlphaFoldDB" id="A0A3L9Z1Q7"/>
<keyword evidence="2" id="KW-1185">Reference proteome</keyword>
<dbReference type="RefSeq" id="WP_170152852.1">
    <property type="nucleotide sequence ID" value="NZ_REFC01000012.1"/>
</dbReference>
<reference evidence="1 2" key="1">
    <citation type="submission" date="2018-10" db="EMBL/GenBank/DDBJ databases">
        <title>Genomic Encyclopedia of Archaeal and Bacterial Type Strains, Phase II (KMG-II): from individual species to whole genera.</title>
        <authorList>
            <person name="Goeker M."/>
        </authorList>
    </citation>
    <scope>NUCLEOTIDE SEQUENCE [LARGE SCALE GENOMIC DNA]</scope>
    <source>
        <strain evidence="1 2">DSM 23424</strain>
    </source>
</reference>
<protein>
    <recommendedName>
        <fullName evidence="3">SpoIIAA-like protein</fullName>
    </recommendedName>
</protein>
<dbReference type="EMBL" id="REFC01000012">
    <property type="protein sequence ID" value="RMA64215.1"/>
    <property type="molecule type" value="Genomic_DNA"/>
</dbReference>